<evidence type="ECO:0000259" key="2">
    <source>
        <dbReference type="PROSITE" id="PS50041"/>
    </source>
</evidence>
<dbReference type="SUPFAM" id="SSF56436">
    <property type="entry name" value="C-type lectin-like"/>
    <property type="match status" value="1"/>
</dbReference>
<feature type="domain" description="C-type lectin" evidence="2">
    <location>
        <begin position="125"/>
        <end position="243"/>
    </location>
</feature>
<feature type="transmembrane region" description="Helical" evidence="1">
    <location>
        <begin position="31"/>
        <end position="49"/>
    </location>
</feature>
<gene>
    <name evidence="3" type="ORF">KP79_PYT01498</name>
</gene>
<name>A0A210QB51_MIZYE</name>
<dbReference type="AlphaFoldDB" id="A0A210QB51"/>
<dbReference type="PROSITE" id="PS50041">
    <property type="entry name" value="C_TYPE_LECTIN_2"/>
    <property type="match status" value="1"/>
</dbReference>
<dbReference type="Proteomes" id="UP000242188">
    <property type="component" value="Unassembled WGS sequence"/>
</dbReference>
<dbReference type="InterPro" id="IPR016187">
    <property type="entry name" value="CTDL_fold"/>
</dbReference>
<accession>A0A210QB51</accession>
<evidence type="ECO:0000313" key="4">
    <source>
        <dbReference type="Proteomes" id="UP000242188"/>
    </source>
</evidence>
<dbReference type="Gene3D" id="3.10.100.10">
    <property type="entry name" value="Mannose-Binding Protein A, subunit A"/>
    <property type="match status" value="1"/>
</dbReference>
<keyword evidence="1" id="KW-0472">Membrane</keyword>
<keyword evidence="1" id="KW-1133">Transmembrane helix</keyword>
<dbReference type="PANTHER" id="PTHR22803">
    <property type="entry name" value="MANNOSE, PHOSPHOLIPASE, LECTIN RECEPTOR RELATED"/>
    <property type="match status" value="1"/>
</dbReference>
<keyword evidence="1" id="KW-0812">Transmembrane</keyword>
<protein>
    <submittedName>
        <fullName evidence="3">CD209 antigen-like protein D</fullName>
    </submittedName>
</protein>
<dbReference type="OrthoDB" id="6133475at2759"/>
<evidence type="ECO:0000313" key="3">
    <source>
        <dbReference type="EMBL" id="OWF45952.1"/>
    </source>
</evidence>
<proteinExistence type="predicted"/>
<evidence type="ECO:0000256" key="1">
    <source>
        <dbReference type="SAM" id="Phobius"/>
    </source>
</evidence>
<keyword evidence="4" id="KW-1185">Reference proteome</keyword>
<reference evidence="3 4" key="1">
    <citation type="journal article" date="2017" name="Nat. Ecol. Evol.">
        <title>Scallop genome provides insights into evolution of bilaterian karyotype and development.</title>
        <authorList>
            <person name="Wang S."/>
            <person name="Zhang J."/>
            <person name="Jiao W."/>
            <person name="Li J."/>
            <person name="Xun X."/>
            <person name="Sun Y."/>
            <person name="Guo X."/>
            <person name="Huan P."/>
            <person name="Dong B."/>
            <person name="Zhang L."/>
            <person name="Hu X."/>
            <person name="Sun X."/>
            <person name="Wang J."/>
            <person name="Zhao C."/>
            <person name="Wang Y."/>
            <person name="Wang D."/>
            <person name="Huang X."/>
            <person name="Wang R."/>
            <person name="Lv J."/>
            <person name="Li Y."/>
            <person name="Zhang Z."/>
            <person name="Liu B."/>
            <person name="Lu W."/>
            <person name="Hui Y."/>
            <person name="Liang J."/>
            <person name="Zhou Z."/>
            <person name="Hou R."/>
            <person name="Li X."/>
            <person name="Liu Y."/>
            <person name="Li H."/>
            <person name="Ning X."/>
            <person name="Lin Y."/>
            <person name="Zhao L."/>
            <person name="Xing Q."/>
            <person name="Dou J."/>
            <person name="Li Y."/>
            <person name="Mao J."/>
            <person name="Guo H."/>
            <person name="Dou H."/>
            <person name="Li T."/>
            <person name="Mu C."/>
            <person name="Jiang W."/>
            <person name="Fu Q."/>
            <person name="Fu X."/>
            <person name="Miao Y."/>
            <person name="Liu J."/>
            <person name="Yu Q."/>
            <person name="Li R."/>
            <person name="Liao H."/>
            <person name="Li X."/>
            <person name="Kong Y."/>
            <person name="Jiang Z."/>
            <person name="Chourrout D."/>
            <person name="Li R."/>
            <person name="Bao Z."/>
        </authorList>
    </citation>
    <scope>NUCLEOTIDE SEQUENCE [LARGE SCALE GENOMIC DNA]</scope>
    <source>
        <strain evidence="3 4">PY_sf001</strain>
    </source>
</reference>
<dbReference type="SMART" id="SM00034">
    <property type="entry name" value="CLECT"/>
    <property type="match status" value="1"/>
</dbReference>
<organism evidence="3 4">
    <name type="scientific">Mizuhopecten yessoensis</name>
    <name type="common">Japanese scallop</name>
    <name type="synonym">Patinopecten yessoensis</name>
    <dbReference type="NCBI Taxonomy" id="6573"/>
    <lineage>
        <taxon>Eukaryota</taxon>
        <taxon>Metazoa</taxon>
        <taxon>Spiralia</taxon>
        <taxon>Lophotrochozoa</taxon>
        <taxon>Mollusca</taxon>
        <taxon>Bivalvia</taxon>
        <taxon>Autobranchia</taxon>
        <taxon>Pteriomorphia</taxon>
        <taxon>Pectinida</taxon>
        <taxon>Pectinoidea</taxon>
        <taxon>Pectinidae</taxon>
        <taxon>Mizuhopecten</taxon>
    </lineage>
</organism>
<dbReference type="InterPro" id="IPR016186">
    <property type="entry name" value="C-type_lectin-like/link_sf"/>
</dbReference>
<dbReference type="EMBL" id="NEDP02004360">
    <property type="protein sequence ID" value="OWF45952.1"/>
    <property type="molecule type" value="Genomic_DNA"/>
</dbReference>
<dbReference type="InterPro" id="IPR001304">
    <property type="entry name" value="C-type_lectin-like"/>
</dbReference>
<comment type="caution">
    <text evidence="3">The sequence shown here is derived from an EMBL/GenBank/DDBJ whole genome shotgun (WGS) entry which is preliminary data.</text>
</comment>
<dbReference type="InterPro" id="IPR050111">
    <property type="entry name" value="C-type_lectin/snaclec_domain"/>
</dbReference>
<sequence>MNDAHQLPKDGPDFTVYVTSRYAPRHFKGRMTTKLLLSVCVAFACIAYVRCQGPKGTQFGVASQSQYAVLRTYNVNVGSVLAAVFGALIAQDQVESDTNTLNKETVATSTLANGANGCPANWHLFNGFCYVVTADPLNWMATRDQCLTMGAYLADIVDQAEMNHLRDTVLQPENERPTYIGLNDHIEEGNLFNDIVNEEPRFLNFLDGTTGDFFGPGPGDCGVVRGDFFTLIPCVQLFKGLCKRRQNSVLTYTGL</sequence>